<dbReference type="SUPFAM" id="SSF57889">
    <property type="entry name" value="Cysteine-rich domain"/>
    <property type="match status" value="1"/>
</dbReference>
<sequence>MQRPAPSPRRPLPALSLVVPGEGDYDHGPLSNGSPRSLTPRGLSMFCPHNWQTHKRRAFSTCACSRSGCQRRIGALASSIWKCTLCKAKMHQECVKPHDLIVIDGDVKPFSEVASRLQSVGVVRRGSLVVAPRGAPTPPRPHVPSADATADAADMGLAGVVVGGAGGAGRVPAHAGRPSSMGALSPTGPVPSPSARSAGGGSSGGTEQLLELAGGLPPVHTGGRPPPSHVGWASEEETAGRVLRPSFSANFDASREDIASVQKRMKRLNTLSPSVRRTVLLEESVVTDEAWPTRRGAGGATRPNAFRRTQSSPLALVGDGWLPSRPATMTLPAPSSWHAGTPAVAVDAGAVSVSTRSPPSMAPGGPRTPPSSLRVSSPRVALTQTAGGATVLPSADGGVSGGASPSNAGHARALVPSNSLVPLSRLVRSGSASSAGSSSTRSPAPSPTNDGGGTPRAATDARSPLAKGLARVMSDEFDQGIAGLERMPSGEDVLKRRAGSVGARSRSPRDMTRRDSGFGAAESGVSTIMGAHSFARSSSVGSSASESSGASQSTERVVGRVDIPRPSDVEARSAKSRLDRSYSGSERPTGLHRKRSPLHAGSADLHAIALRSVNPSLGELKSATHAVRRGRRSRSDPLRRPAFTPEEDPKGGAGHDKASGDSDGSELRFSSPLVAEVTLEEGGATPPASDAAPTDH</sequence>
<feature type="compositionally biased region" description="Basic and acidic residues" evidence="1">
    <location>
        <begin position="507"/>
        <end position="516"/>
    </location>
</feature>
<feature type="region of interest" description="Disordered" evidence="1">
    <location>
        <begin position="622"/>
        <end position="696"/>
    </location>
</feature>
<feature type="region of interest" description="Disordered" evidence="1">
    <location>
        <begin position="350"/>
        <end position="411"/>
    </location>
</feature>
<feature type="compositionally biased region" description="Low complexity" evidence="1">
    <location>
        <begin position="428"/>
        <end position="443"/>
    </location>
</feature>
<feature type="compositionally biased region" description="Low complexity" evidence="1">
    <location>
        <begin position="684"/>
        <end position="696"/>
    </location>
</feature>
<protein>
    <recommendedName>
        <fullName evidence="3">Phorbol-ester/DAG-type domain-containing protein</fullName>
    </recommendedName>
</protein>
<organism evidence="2">
    <name type="scientific">Bicosoecida sp. CB-2014</name>
    <dbReference type="NCBI Taxonomy" id="1486930"/>
    <lineage>
        <taxon>Eukaryota</taxon>
        <taxon>Sar</taxon>
        <taxon>Stramenopiles</taxon>
        <taxon>Bigyra</taxon>
        <taxon>Opalozoa</taxon>
        <taxon>Bicosoecida</taxon>
    </lineage>
</organism>
<proteinExistence type="predicted"/>
<feature type="compositionally biased region" description="Basic and acidic residues" evidence="1">
    <location>
        <begin position="647"/>
        <end position="660"/>
    </location>
</feature>
<evidence type="ECO:0000313" key="2">
    <source>
        <dbReference type="EMBL" id="CAD8910392.1"/>
    </source>
</evidence>
<accession>A0A7S1C8D7</accession>
<feature type="compositionally biased region" description="Low complexity" evidence="1">
    <location>
        <begin position="538"/>
        <end position="553"/>
    </location>
</feature>
<reference evidence="2" key="1">
    <citation type="submission" date="2021-01" db="EMBL/GenBank/DDBJ databases">
        <authorList>
            <person name="Corre E."/>
            <person name="Pelletier E."/>
            <person name="Niang G."/>
            <person name="Scheremetjew M."/>
            <person name="Finn R."/>
            <person name="Kale V."/>
            <person name="Holt S."/>
            <person name="Cochrane G."/>
            <person name="Meng A."/>
            <person name="Brown T."/>
            <person name="Cohen L."/>
        </authorList>
    </citation>
    <scope>NUCLEOTIDE SEQUENCE</scope>
    <source>
        <strain evidence="2">Ms1</strain>
    </source>
</reference>
<dbReference type="EMBL" id="HBFS01005331">
    <property type="protein sequence ID" value="CAD8910392.1"/>
    <property type="molecule type" value="Transcribed_RNA"/>
</dbReference>
<feature type="region of interest" description="Disordered" evidence="1">
    <location>
        <begin position="538"/>
        <end position="597"/>
    </location>
</feature>
<feature type="region of interest" description="Disordered" evidence="1">
    <location>
        <begin position="170"/>
        <end position="236"/>
    </location>
</feature>
<evidence type="ECO:0008006" key="3">
    <source>
        <dbReference type="Google" id="ProtNLM"/>
    </source>
</evidence>
<gene>
    <name evidence="2" type="ORF">BSP0115_LOCUS3597</name>
</gene>
<feature type="compositionally biased region" description="Low complexity" evidence="1">
    <location>
        <begin position="370"/>
        <end position="379"/>
    </location>
</feature>
<feature type="region of interest" description="Disordered" evidence="1">
    <location>
        <begin position="428"/>
        <end position="465"/>
    </location>
</feature>
<feature type="region of interest" description="Disordered" evidence="1">
    <location>
        <begin position="482"/>
        <end position="521"/>
    </location>
</feature>
<feature type="compositionally biased region" description="Basic and acidic residues" evidence="1">
    <location>
        <begin position="557"/>
        <end position="580"/>
    </location>
</feature>
<dbReference type="AlphaFoldDB" id="A0A7S1C8D7"/>
<name>A0A7S1C8D7_9STRA</name>
<evidence type="ECO:0000256" key="1">
    <source>
        <dbReference type="SAM" id="MobiDB-lite"/>
    </source>
</evidence>
<dbReference type="InterPro" id="IPR046349">
    <property type="entry name" value="C1-like_sf"/>
</dbReference>